<proteinExistence type="predicted"/>
<evidence type="ECO:0000313" key="2">
    <source>
        <dbReference type="Proteomes" id="UP001432027"/>
    </source>
</evidence>
<reference evidence="1" key="1">
    <citation type="submission" date="2023-10" db="EMBL/GenBank/DDBJ databases">
        <title>Genome assembly of Pristionchus species.</title>
        <authorList>
            <person name="Yoshida K."/>
            <person name="Sommer R.J."/>
        </authorList>
    </citation>
    <scope>NUCLEOTIDE SEQUENCE</scope>
    <source>
        <strain evidence="1">RS0144</strain>
    </source>
</reference>
<dbReference type="Proteomes" id="UP001432027">
    <property type="component" value="Unassembled WGS sequence"/>
</dbReference>
<keyword evidence="2" id="KW-1185">Reference proteome</keyword>
<name>A0AAV5U827_9BILA</name>
<sequence>MLLTEVQSGPSQTRIVAIESSSLAQYSTFVAHSPVLSRLWHLIDVVSNSAALQKSPLQQQNFTSLYSTPVRLHPSEVQSGPPHDRIVAVESTSLVQ</sequence>
<evidence type="ECO:0000313" key="1">
    <source>
        <dbReference type="EMBL" id="GMT02601.1"/>
    </source>
</evidence>
<dbReference type="EMBL" id="BTSX01000005">
    <property type="protein sequence ID" value="GMT02601.1"/>
    <property type="molecule type" value="Genomic_DNA"/>
</dbReference>
<gene>
    <name evidence="1" type="ORF">PENTCL1PPCAC_24775</name>
</gene>
<accession>A0AAV5U827</accession>
<dbReference type="AlphaFoldDB" id="A0AAV5U827"/>
<protein>
    <submittedName>
        <fullName evidence="1">Uncharacterized protein</fullName>
    </submittedName>
</protein>
<organism evidence="1 2">
    <name type="scientific">Pristionchus entomophagus</name>
    <dbReference type="NCBI Taxonomy" id="358040"/>
    <lineage>
        <taxon>Eukaryota</taxon>
        <taxon>Metazoa</taxon>
        <taxon>Ecdysozoa</taxon>
        <taxon>Nematoda</taxon>
        <taxon>Chromadorea</taxon>
        <taxon>Rhabditida</taxon>
        <taxon>Rhabditina</taxon>
        <taxon>Diplogasteromorpha</taxon>
        <taxon>Diplogasteroidea</taxon>
        <taxon>Neodiplogasteridae</taxon>
        <taxon>Pristionchus</taxon>
    </lineage>
</organism>
<comment type="caution">
    <text evidence="1">The sequence shown here is derived from an EMBL/GenBank/DDBJ whole genome shotgun (WGS) entry which is preliminary data.</text>
</comment>